<dbReference type="GO" id="GO:0016020">
    <property type="term" value="C:membrane"/>
    <property type="evidence" value="ECO:0007669"/>
    <property type="project" value="UniProtKB-SubCell"/>
</dbReference>
<proteinExistence type="inferred from homology"/>
<evidence type="ECO:0000313" key="8">
    <source>
        <dbReference type="Proteomes" id="UP000656813"/>
    </source>
</evidence>
<feature type="transmembrane region" description="Helical" evidence="6">
    <location>
        <begin position="255"/>
        <end position="273"/>
    </location>
</feature>
<feature type="transmembrane region" description="Helical" evidence="6">
    <location>
        <begin position="314"/>
        <end position="344"/>
    </location>
</feature>
<dbReference type="PANTHER" id="PTHR21716:SF15">
    <property type="entry name" value="TRANSPORT PROTEIN YRRI-RELATED"/>
    <property type="match status" value="1"/>
</dbReference>
<evidence type="ECO:0000256" key="2">
    <source>
        <dbReference type="ARBA" id="ARBA00009773"/>
    </source>
</evidence>
<keyword evidence="8" id="KW-1185">Reference proteome</keyword>
<dbReference type="GO" id="GO:0055085">
    <property type="term" value="P:transmembrane transport"/>
    <property type="evidence" value="ECO:0007669"/>
    <property type="project" value="TreeGrafter"/>
</dbReference>
<protein>
    <submittedName>
        <fullName evidence="7">AI-2E family transporter</fullName>
    </submittedName>
</protein>
<keyword evidence="3 6" id="KW-0812">Transmembrane</keyword>
<reference evidence="7" key="2">
    <citation type="submission" date="2020-09" db="EMBL/GenBank/DDBJ databases">
        <authorList>
            <person name="Sun Q."/>
            <person name="Zhou Y."/>
        </authorList>
    </citation>
    <scope>NUCLEOTIDE SEQUENCE</scope>
    <source>
        <strain evidence="7">CGMCC 1.12777</strain>
    </source>
</reference>
<keyword evidence="4 6" id="KW-1133">Transmembrane helix</keyword>
<accession>A0A8J2ZYA4</accession>
<comment type="similarity">
    <text evidence="2">Belongs to the autoinducer-2 exporter (AI-2E) (TC 2.A.86) family.</text>
</comment>
<feature type="transmembrane region" description="Helical" evidence="6">
    <location>
        <begin position="12"/>
        <end position="33"/>
    </location>
</feature>
<dbReference type="EMBL" id="BMFV01000028">
    <property type="protein sequence ID" value="GGH85711.1"/>
    <property type="molecule type" value="Genomic_DNA"/>
</dbReference>
<dbReference type="PANTHER" id="PTHR21716">
    <property type="entry name" value="TRANSMEMBRANE PROTEIN"/>
    <property type="match status" value="1"/>
</dbReference>
<evidence type="ECO:0000313" key="7">
    <source>
        <dbReference type="EMBL" id="GGH85711.1"/>
    </source>
</evidence>
<dbReference type="InterPro" id="IPR002549">
    <property type="entry name" value="AI-2E-like"/>
</dbReference>
<evidence type="ECO:0000256" key="4">
    <source>
        <dbReference type="ARBA" id="ARBA00022989"/>
    </source>
</evidence>
<organism evidence="7 8">
    <name type="scientific">Pullulanibacillus pueri</name>
    <dbReference type="NCBI Taxonomy" id="1437324"/>
    <lineage>
        <taxon>Bacteria</taxon>
        <taxon>Bacillati</taxon>
        <taxon>Bacillota</taxon>
        <taxon>Bacilli</taxon>
        <taxon>Bacillales</taxon>
        <taxon>Sporolactobacillaceae</taxon>
        <taxon>Pullulanibacillus</taxon>
    </lineage>
</organism>
<sequence>MRKWTALDWVKRLAVLILFFLNCWFLLKLFPYIGMALGYALKILAPFLIACLIAYLLHPLIEKLHKQGMPRALAILIVYLLFFGGITFACVKGAPIVYEQLRSFAKQGPNLQEMYQDNVNHIYYATSDFPETLHDHFDRILASLESGLNHLVRRLILGIQNIFKSIFTLLLIPFIVFYLLKDFDRVKEWIYRHTPERLRSPGQSLIRDIDESLGSYIRGQLLVCLVVGIVSFIGLWLLHIPYSLLLGIFMGITDIIPYFGPVIGAVPALLIAVTLSIKKVILVLVIVLVVQFLEGNVFSPIIVGKSVHIHPIFIMLSLVIGGDIAGVVGMLLAVPAFVILKVLVNHYVDYRKKIDKESET</sequence>
<feature type="transmembrane region" description="Helical" evidence="6">
    <location>
        <begin position="162"/>
        <end position="180"/>
    </location>
</feature>
<dbReference type="AlphaFoldDB" id="A0A8J2ZYA4"/>
<feature type="transmembrane region" description="Helical" evidence="6">
    <location>
        <begin position="221"/>
        <end position="249"/>
    </location>
</feature>
<dbReference type="Proteomes" id="UP000656813">
    <property type="component" value="Unassembled WGS sequence"/>
</dbReference>
<feature type="transmembrane region" description="Helical" evidence="6">
    <location>
        <begin position="280"/>
        <end position="302"/>
    </location>
</feature>
<gene>
    <name evidence="7" type="ORF">GCM10007096_31730</name>
</gene>
<comment type="subcellular location">
    <subcellularLocation>
        <location evidence="1">Membrane</location>
        <topology evidence="1">Multi-pass membrane protein</topology>
    </subcellularLocation>
</comment>
<evidence type="ECO:0000256" key="6">
    <source>
        <dbReference type="SAM" id="Phobius"/>
    </source>
</evidence>
<name>A0A8J2ZYA4_9BACL</name>
<evidence type="ECO:0000256" key="3">
    <source>
        <dbReference type="ARBA" id="ARBA00022692"/>
    </source>
</evidence>
<comment type="caution">
    <text evidence="7">The sequence shown here is derived from an EMBL/GenBank/DDBJ whole genome shotgun (WGS) entry which is preliminary data.</text>
</comment>
<feature type="transmembrane region" description="Helical" evidence="6">
    <location>
        <begin position="39"/>
        <end position="61"/>
    </location>
</feature>
<reference evidence="7" key="1">
    <citation type="journal article" date="2014" name="Int. J. Syst. Evol. Microbiol.">
        <title>Complete genome sequence of Corynebacterium casei LMG S-19264T (=DSM 44701T), isolated from a smear-ripened cheese.</title>
        <authorList>
            <consortium name="US DOE Joint Genome Institute (JGI-PGF)"/>
            <person name="Walter F."/>
            <person name="Albersmeier A."/>
            <person name="Kalinowski J."/>
            <person name="Ruckert C."/>
        </authorList>
    </citation>
    <scope>NUCLEOTIDE SEQUENCE</scope>
    <source>
        <strain evidence="7">CGMCC 1.12777</strain>
    </source>
</reference>
<feature type="transmembrane region" description="Helical" evidence="6">
    <location>
        <begin position="73"/>
        <end position="98"/>
    </location>
</feature>
<evidence type="ECO:0000256" key="1">
    <source>
        <dbReference type="ARBA" id="ARBA00004141"/>
    </source>
</evidence>
<evidence type="ECO:0000256" key="5">
    <source>
        <dbReference type="ARBA" id="ARBA00023136"/>
    </source>
</evidence>
<dbReference type="RefSeq" id="WP_188498367.1">
    <property type="nucleotide sequence ID" value="NZ_BMFV01000028.1"/>
</dbReference>
<keyword evidence="5 6" id="KW-0472">Membrane</keyword>
<dbReference type="Pfam" id="PF01594">
    <property type="entry name" value="AI-2E_transport"/>
    <property type="match status" value="1"/>
</dbReference>